<feature type="domain" description="Glycosyltransferase RgtA/B/C/D-like" evidence="9">
    <location>
        <begin position="60"/>
        <end position="211"/>
    </location>
</feature>
<protein>
    <submittedName>
        <fullName evidence="10">Glycosyltransferase family 39 protein</fullName>
        <ecNumber evidence="10">2.4.-.-</ecNumber>
    </submittedName>
</protein>
<dbReference type="RefSeq" id="WP_114789352.1">
    <property type="nucleotide sequence ID" value="NZ_CP139960.1"/>
</dbReference>
<keyword evidence="7 8" id="KW-0472">Membrane</keyword>
<evidence type="ECO:0000256" key="6">
    <source>
        <dbReference type="ARBA" id="ARBA00022989"/>
    </source>
</evidence>
<feature type="transmembrane region" description="Helical" evidence="8">
    <location>
        <begin position="327"/>
        <end position="344"/>
    </location>
</feature>
<name>A0ABZ0WCE8_9BACT</name>
<feature type="transmembrane region" description="Helical" evidence="8">
    <location>
        <begin position="158"/>
        <end position="181"/>
    </location>
</feature>
<feature type="transmembrane region" description="Helical" evidence="8">
    <location>
        <begin position="110"/>
        <end position="127"/>
    </location>
</feature>
<keyword evidence="6 8" id="KW-1133">Transmembrane helix</keyword>
<dbReference type="EMBL" id="CP139960">
    <property type="protein sequence ID" value="WQD39956.1"/>
    <property type="molecule type" value="Genomic_DNA"/>
</dbReference>
<dbReference type="GO" id="GO:0016757">
    <property type="term" value="F:glycosyltransferase activity"/>
    <property type="evidence" value="ECO:0007669"/>
    <property type="project" value="UniProtKB-KW"/>
</dbReference>
<proteinExistence type="predicted"/>
<evidence type="ECO:0000256" key="8">
    <source>
        <dbReference type="SAM" id="Phobius"/>
    </source>
</evidence>
<feature type="transmembrane region" description="Helical" evidence="8">
    <location>
        <begin position="240"/>
        <end position="260"/>
    </location>
</feature>
<evidence type="ECO:0000256" key="1">
    <source>
        <dbReference type="ARBA" id="ARBA00004651"/>
    </source>
</evidence>
<sequence length="571" mass="66480">MSTTSGIKIQSGQKQETRALGLFMLGWFIVNALQAYFLGLEGDEAYYWHLSQNIDWSYFDHPPMVALLIRMGEILGHGSLFTRLGTVFITTLSIGIIYKALPDYLKNIRWYILIAASTLLVNVYSFITTPDAPLLFFSSLFLLTYKSFLNKRSIANSLLMALCITGMFYSKYHGILLIFFVVLSNYKLLINRYFWLTILITTVFFLPHIYWQYEHDWPSFRYHLNERLARHYRINHTTDYLLGQILVFGPFISLLFYATCYRLKIKDPLLRTHLFIFAGTLIFFLISSFKNTVEAHWTLIAAPSFMTLFMSLIINGTNKYQRLFRKFAIANIVIILLARVLFLVPHSPFTLIRHYYPFFYGKQWAETLHKAAGNTPVIFENSYVLPSLYTYYYPEAQALDYNTKSYRKTNYNLENDCKLSGQKVWHYQITREKDPAFTYIDTKYNPGQLRPIESFTCVNSLRIVPLQLPSRLKAGSSYPIKIRFENKSARTITLYNELEIDYAFFIAKSDFVNADEAYKIDGDTIAPGQKSIIALNLRTPDQPGCYKLLFSIKNRHLQGNFASPFYEIEIN</sequence>
<evidence type="ECO:0000313" key="10">
    <source>
        <dbReference type="EMBL" id="WQD39956.1"/>
    </source>
</evidence>
<dbReference type="InterPro" id="IPR050297">
    <property type="entry name" value="LipidA_mod_glycosyltrf_83"/>
</dbReference>
<evidence type="ECO:0000256" key="3">
    <source>
        <dbReference type="ARBA" id="ARBA00022676"/>
    </source>
</evidence>
<dbReference type="EC" id="2.4.-.-" evidence="10"/>
<evidence type="ECO:0000256" key="7">
    <source>
        <dbReference type="ARBA" id="ARBA00023136"/>
    </source>
</evidence>
<keyword evidence="2" id="KW-1003">Cell membrane</keyword>
<evidence type="ECO:0000256" key="2">
    <source>
        <dbReference type="ARBA" id="ARBA00022475"/>
    </source>
</evidence>
<keyword evidence="5 8" id="KW-0812">Transmembrane</keyword>
<dbReference type="PANTHER" id="PTHR33908">
    <property type="entry name" value="MANNOSYLTRANSFERASE YKCB-RELATED"/>
    <property type="match status" value="1"/>
</dbReference>
<organism evidence="10 11">
    <name type="scientific">Niabella yanshanensis</name>
    <dbReference type="NCBI Taxonomy" id="577386"/>
    <lineage>
        <taxon>Bacteria</taxon>
        <taxon>Pseudomonadati</taxon>
        <taxon>Bacteroidota</taxon>
        <taxon>Chitinophagia</taxon>
        <taxon>Chitinophagales</taxon>
        <taxon>Chitinophagaceae</taxon>
        <taxon>Niabella</taxon>
    </lineage>
</organism>
<feature type="transmembrane region" description="Helical" evidence="8">
    <location>
        <begin position="295"/>
        <end position="315"/>
    </location>
</feature>
<evidence type="ECO:0000313" key="11">
    <source>
        <dbReference type="Proteomes" id="UP001325680"/>
    </source>
</evidence>
<keyword evidence="11" id="KW-1185">Reference proteome</keyword>
<evidence type="ECO:0000256" key="4">
    <source>
        <dbReference type="ARBA" id="ARBA00022679"/>
    </source>
</evidence>
<feature type="transmembrane region" description="Helical" evidence="8">
    <location>
        <begin position="193"/>
        <end position="211"/>
    </location>
</feature>
<evidence type="ECO:0000256" key="5">
    <source>
        <dbReference type="ARBA" id="ARBA00022692"/>
    </source>
</evidence>
<keyword evidence="3 10" id="KW-0328">Glycosyltransferase</keyword>
<evidence type="ECO:0000259" key="9">
    <source>
        <dbReference type="Pfam" id="PF13231"/>
    </source>
</evidence>
<dbReference type="InterPro" id="IPR038731">
    <property type="entry name" value="RgtA/B/C-like"/>
</dbReference>
<feature type="transmembrane region" description="Helical" evidence="8">
    <location>
        <begin position="20"/>
        <end position="39"/>
    </location>
</feature>
<dbReference type="Proteomes" id="UP001325680">
    <property type="component" value="Chromosome"/>
</dbReference>
<comment type="subcellular location">
    <subcellularLocation>
        <location evidence="1">Cell membrane</location>
        <topology evidence="1">Multi-pass membrane protein</topology>
    </subcellularLocation>
</comment>
<accession>A0ABZ0WCE8</accession>
<dbReference type="PANTHER" id="PTHR33908:SF11">
    <property type="entry name" value="MEMBRANE PROTEIN"/>
    <property type="match status" value="1"/>
</dbReference>
<keyword evidence="4 10" id="KW-0808">Transferase</keyword>
<feature type="transmembrane region" description="Helical" evidence="8">
    <location>
        <begin position="272"/>
        <end position="289"/>
    </location>
</feature>
<reference evidence="10 11" key="1">
    <citation type="submission" date="2023-12" db="EMBL/GenBank/DDBJ databases">
        <title>Genome sequencing and assembly of bacterial species from a model synthetic community.</title>
        <authorList>
            <person name="Hogle S.L."/>
        </authorList>
    </citation>
    <scope>NUCLEOTIDE SEQUENCE [LARGE SCALE GENOMIC DNA]</scope>
    <source>
        <strain evidence="10 11">HAMBI_3031</strain>
    </source>
</reference>
<dbReference type="Pfam" id="PF13231">
    <property type="entry name" value="PMT_2"/>
    <property type="match status" value="1"/>
</dbReference>
<feature type="transmembrane region" description="Helical" evidence="8">
    <location>
        <begin position="80"/>
        <end position="98"/>
    </location>
</feature>
<gene>
    <name evidence="10" type="ORF">U0035_07325</name>
</gene>